<evidence type="ECO:0000256" key="1">
    <source>
        <dbReference type="ARBA" id="ARBA00010672"/>
    </source>
</evidence>
<comment type="caution">
    <text evidence="4">The sequence shown here is derived from an EMBL/GenBank/DDBJ whole genome shotgun (WGS) entry which is preliminary data.</text>
</comment>
<evidence type="ECO:0000259" key="3">
    <source>
        <dbReference type="PROSITE" id="PS50004"/>
    </source>
</evidence>
<dbReference type="SUPFAM" id="SSF49562">
    <property type="entry name" value="C2 domain (Calcium/lipid-binding domain, CaLB)"/>
    <property type="match status" value="1"/>
</dbReference>
<keyword evidence="5" id="KW-1185">Reference proteome</keyword>
<dbReference type="PANTHER" id="PTHR13076:SF9">
    <property type="entry name" value="COILED-COIL AND C2 DOMAIN-CONTAINING PROTEIN 1-LIKE"/>
    <property type="match status" value="1"/>
</dbReference>
<dbReference type="GO" id="GO:0001227">
    <property type="term" value="F:DNA-binding transcription repressor activity, RNA polymerase II-specific"/>
    <property type="evidence" value="ECO:0007669"/>
    <property type="project" value="InterPro"/>
</dbReference>
<dbReference type="EMBL" id="BPLQ01010795">
    <property type="protein sequence ID" value="GIY53717.1"/>
    <property type="molecule type" value="Genomic_DNA"/>
</dbReference>
<feature type="compositionally biased region" description="Basic and acidic residues" evidence="2">
    <location>
        <begin position="116"/>
        <end position="130"/>
    </location>
</feature>
<evidence type="ECO:0000313" key="4">
    <source>
        <dbReference type="EMBL" id="GIY53717.1"/>
    </source>
</evidence>
<comment type="similarity">
    <text evidence="1">Belongs to the CC2D1 family.</text>
</comment>
<protein>
    <submittedName>
        <fullName evidence="4">Coiled-coil and C2 domain-containing protein 1-like</fullName>
    </submittedName>
</protein>
<sequence>MASKSRARPQRKRQPNQLADLGLFDIPNLDVVDDDDDDSGVDESTLESELEALLSGKAPSRPTRPKKEVAPVVNIEKLAEECLKDDEEDDDDDENLSGDEDLLNELQKITAVAPPERNEPPKSLPERRQSPESNNAVTSVSLMLQERLSMYNEAIRAAKLSGDSAKVRRYGRGVKTIEGLIKSANSGASINEEDIPPVVKIPKIEKSGNISNEPAVADLIDNNATENSTKIASPNVKEHFSTSSKAQLTRSDLIARRDQYKVASLQAKSEGNKELALNYLRTVKTFNSVIEAMDNNQPVDLSNVPPPPKGFSELSVVTVKDNSPKVTHDEIQASSEIEKAAFAAANETAAPELFAAPPPPSTILEALQQRLEKYTVTKQAAEAENNNGKARRLQRIIKQYETAIKDFNAGRNVNFEELPTPPGFAPIPVSNVNTSQVKSVEKSAEKPVKEQNTAPRNASNKSPGQTVTANSNAVATKKPKIQRTNTSTVGEKQLEFLLKRQKLFRQAALTAKQNGNIQQATEYLRMSKGFDSMIEATKCGLPIDASTIPTPPQLESDFVIVDVSECVENENCNQEELYENLEKDLFNQIEICTRNKEHFLRLGDVSSASKFEKLYLESKKDLTVIQHLKKKAEPVPRFHYETRLFSMVQCHTDLGDNDLEVTIERGINLPGKPDDLDSYIRLEFPIPPESPQRAKTHTVRDTNNPIFQEEFKFEFNRKSRSQLRQFKRQALKLEVWSKGGFLRSDSLLGIVHVKLVDLESKCAVHDSFNLMDGRKACGGKLEVKLRVRDPLLVKQVEEVREKWLVIGS</sequence>
<dbReference type="InterPro" id="IPR035892">
    <property type="entry name" value="C2_domain_sf"/>
</dbReference>
<dbReference type="SMART" id="SM00239">
    <property type="entry name" value="C2"/>
    <property type="match status" value="1"/>
</dbReference>
<reference evidence="4 5" key="1">
    <citation type="submission" date="2021-06" db="EMBL/GenBank/DDBJ databases">
        <title>Caerostris darwini draft genome.</title>
        <authorList>
            <person name="Kono N."/>
            <person name="Arakawa K."/>
        </authorList>
    </citation>
    <scope>NUCLEOTIDE SEQUENCE [LARGE SCALE GENOMIC DNA]</scope>
</reference>
<organism evidence="4 5">
    <name type="scientific">Caerostris darwini</name>
    <dbReference type="NCBI Taxonomy" id="1538125"/>
    <lineage>
        <taxon>Eukaryota</taxon>
        <taxon>Metazoa</taxon>
        <taxon>Ecdysozoa</taxon>
        <taxon>Arthropoda</taxon>
        <taxon>Chelicerata</taxon>
        <taxon>Arachnida</taxon>
        <taxon>Araneae</taxon>
        <taxon>Araneomorphae</taxon>
        <taxon>Entelegynae</taxon>
        <taxon>Araneoidea</taxon>
        <taxon>Araneidae</taxon>
        <taxon>Caerostris</taxon>
    </lineage>
</organism>
<dbReference type="Gene3D" id="2.60.40.150">
    <property type="entry name" value="C2 domain"/>
    <property type="match status" value="1"/>
</dbReference>
<gene>
    <name evidence="4" type="primary">l(2)gd1</name>
    <name evidence="4" type="ORF">CDAR_445691</name>
</gene>
<feature type="domain" description="C2" evidence="3">
    <location>
        <begin position="639"/>
        <end position="768"/>
    </location>
</feature>
<name>A0AAV4U7K4_9ARAC</name>
<feature type="compositionally biased region" description="Acidic residues" evidence="2">
    <location>
        <begin position="83"/>
        <end position="103"/>
    </location>
</feature>
<dbReference type="PROSITE" id="PS50004">
    <property type="entry name" value="C2"/>
    <property type="match status" value="1"/>
</dbReference>
<dbReference type="Pfam" id="PF21528">
    <property type="entry name" value="CC2D1A-B_DM14"/>
    <property type="match status" value="4"/>
</dbReference>
<dbReference type="InterPro" id="IPR000008">
    <property type="entry name" value="C2_dom"/>
</dbReference>
<dbReference type="PANTHER" id="PTHR13076">
    <property type="entry name" value="COILED-COIL AND C2 DOMAIN-CONTAINING PROTEIN 1-LIKE"/>
    <property type="match status" value="1"/>
</dbReference>
<evidence type="ECO:0000256" key="2">
    <source>
        <dbReference type="SAM" id="MobiDB-lite"/>
    </source>
</evidence>
<accession>A0AAV4U7K4</accession>
<proteinExistence type="inferred from homology"/>
<dbReference type="SMART" id="SM00685">
    <property type="entry name" value="DM14"/>
    <property type="match status" value="4"/>
</dbReference>
<feature type="compositionally biased region" description="Polar residues" evidence="2">
    <location>
        <begin position="450"/>
        <end position="474"/>
    </location>
</feature>
<dbReference type="InterPro" id="IPR006608">
    <property type="entry name" value="CC2D1A/B_DM14"/>
</dbReference>
<feature type="compositionally biased region" description="Basic and acidic residues" evidence="2">
    <location>
        <begin position="439"/>
        <end position="449"/>
    </location>
</feature>
<dbReference type="AlphaFoldDB" id="A0AAV4U7K4"/>
<feature type="compositionally biased region" description="Basic residues" evidence="2">
    <location>
        <begin position="1"/>
        <end position="14"/>
    </location>
</feature>
<dbReference type="InterPro" id="IPR039725">
    <property type="entry name" value="CC2D1A/B"/>
</dbReference>
<dbReference type="Pfam" id="PF00168">
    <property type="entry name" value="C2"/>
    <property type="match status" value="1"/>
</dbReference>
<feature type="region of interest" description="Disordered" evidence="2">
    <location>
        <begin position="426"/>
        <end position="485"/>
    </location>
</feature>
<dbReference type="Proteomes" id="UP001054837">
    <property type="component" value="Unassembled WGS sequence"/>
</dbReference>
<feature type="region of interest" description="Disordered" evidence="2">
    <location>
        <begin position="1"/>
        <end position="137"/>
    </location>
</feature>
<evidence type="ECO:0000313" key="5">
    <source>
        <dbReference type="Proteomes" id="UP001054837"/>
    </source>
</evidence>
<feature type="compositionally biased region" description="Acidic residues" evidence="2">
    <location>
        <begin position="31"/>
        <end position="50"/>
    </location>
</feature>